<feature type="transmembrane region" description="Helical" evidence="4">
    <location>
        <begin position="147"/>
        <end position="169"/>
    </location>
</feature>
<dbReference type="Proteomes" id="UP001379949">
    <property type="component" value="Unassembled WGS sequence"/>
</dbReference>
<dbReference type="PANTHER" id="PTHR32089">
    <property type="entry name" value="METHYL-ACCEPTING CHEMOTAXIS PROTEIN MCPB"/>
    <property type="match status" value="1"/>
</dbReference>
<protein>
    <submittedName>
        <fullName evidence="6">Methyl-accepting chemotaxis protein</fullName>
    </submittedName>
</protein>
<dbReference type="EMBL" id="JBAKAR010000008">
    <property type="protein sequence ID" value="MEL0613744.1"/>
    <property type="molecule type" value="Genomic_DNA"/>
</dbReference>
<evidence type="ECO:0000256" key="3">
    <source>
        <dbReference type="PROSITE-ProRule" id="PRU00284"/>
    </source>
</evidence>
<keyword evidence="4" id="KW-0472">Membrane</keyword>
<dbReference type="PROSITE" id="PS50111">
    <property type="entry name" value="CHEMOTAXIS_TRANSDUC_2"/>
    <property type="match status" value="1"/>
</dbReference>
<feature type="transmembrane region" description="Helical" evidence="4">
    <location>
        <begin position="109"/>
        <end position="126"/>
    </location>
</feature>
<evidence type="ECO:0000256" key="4">
    <source>
        <dbReference type="SAM" id="Phobius"/>
    </source>
</evidence>
<feature type="transmembrane region" description="Helical" evidence="4">
    <location>
        <begin position="14"/>
        <end position="32"/>
    </location>
</feature>
<keyword evidence="4" id="KW-1133">Transmembrane helix</keyword>
<keyword evidence="4" id="KW-0812">Transmembrane</keyword>
<dbReference type="Gene3D" id="1.10.287.950">
    <property type="entry name" value="Methyl-accepting chemotaxis protein"/>
    <property type="match status" value="1"/>
</dbReference>
<comment type="subcellular location">
    <subcellularLocation>
        <location evidence="1">Membrane</location>
    </subcellularLocation>
</comment>
<evidence type="ECO:0000256" key="1">
    <source>
        <dbReference type="ARBA" id="ARBA00004370"/>
    </source>
</evidence>
<name>A0ABU9G5I1_9GAMM</name>
<dbReference type="SUPFAM" id="SSF58104">
    <property type="entry name" value="Methyl-accepting chemotaxis protein (MCP) signaling domain"/>
    <property type="match status" value="1"/>
</dbReference>
<dbReference type="PANTHER" id="PTHR32089:SF70">
    <property type="entry name" value="ENERGY TAXIS MODULATING METHYL ACCEPTING SENSORY TRANSDUCER"/>
    <property type="match status" value="1"/>
</dbReference>
<evidence type="ECO:0000259" key="5">
    <source>
        <dbReference type="PROSITE" id="PS50111"/>
    </source>
</evidence>
<evidence type="ECO:0000313" key="6">
    <source>
        <dbReference type="EMBL" id="MEL0613744.1"/>
    </source>
</evidence>
<feature type="domain" description="Methyl-accepting transducer" evidence="5">
    <location>
        <begin position="226"/>
        <end position="476"/>
    </location>
</feature>
<keyword evidence="2 3" id="KW-0807">Transducer</keyword>
<evidence type="ECO:0000256" key="2">
    <source>
        <dbReference type="ARBA" id="ARBA00023224"/>
    </source>
</evidence>
<dbReference type="Pfam" id="PF00015">
    <property type="entry name" value="MCPsignal"/>
    <property type="match status" value="1"/>
</dbReference>
<dbReference type="RefSeq" id="WP_341567422.1">
    <property type="nucleotide sequence ID" value="NZ_JBAKAR010000008.1"/>
</dbReference>
<comment type="caution">
    <text evidence="6">The sequence shown here is derived from an EMBL/GenBank/DDBJ whole genome shotgun (WGS) entry which is preliminary data.</text>
</comment>
<gene>
    <name evidence="6" type="ORF">V6242_11355</name>
</gene>
<sequence length="499" mass="54434">MSVTTNNTLKNDLLIYRFLLVQIPVLLISGLVGASLFSFTLICATLLFVITQCLYSLFKGTQLFAVCAGILMMLVSSCLIQSQLGMVEMHFHIFASMVIFLVYQSWKPIIAALLTTAIYHISFMFIQMSGYSIGDMPIMVFSGEHNTWIMIVHCLFAISESILLIYMAFLMKKETTSNLNIANAISTISDNNDLSVRLHNPTSNAEITFNLLLDKLVGLFNDYQNIANELVSSSGKIQEISEQVTGHVMTSDERAQMVATSAAGISHTMKVISQSSSESANLIGELEQGILGDSNQTLDIMKDMELLSQNTSSISESLTSLTADVESITTLLNSIRSISEQTNLLALNAAIEAARAGETGRGFAVVADEVRTLALRSSQSTDEIEKVLSNLNTSVSNTVHSMESGKERTSISVEHADKISKALLERAQSVNQAVHASKAIAQESVEQERVISSINEQVGENAKSIASLSALMDRLQQSSKDINAVTKIYEAKANLFKTH</sequence>
<reference evidence="6 7" key="1">
    <citation type="submission" date="2024-02" db="EMBL/GenBank/DDBJ databases">
        <title>Bacteria isolated from the canopy kelp, Nereocystis luetkeana.</title>
        <authorList>
            <person name="Pfister C.A."/>
            <person name="Younker I.T."/>
            <person name="Light S.H."/>
        </authorList>
    </citation>
    <scope>NUCLEOTIDE SEQUENCE [LARGE SCALE GENOMIC DNA]</scope>
    <source>
        <strain evidence="6 7">TI.4.07</strain>
    </source>
</reference>
<dbReference type="InterPro" id="IPR004089">
    <property type="entry name" value="MCPsignal_dom"/>
</dbReference>
<proteinExistence type="predicted"/>
<feature type="transmembrane region" description="Helical" evidence="4">
    <location>
        <begin position="87"/>
        <end position="103"/>
    </location>
</feature>
<dbReference type="SMART" id="SM00283">
    <property type="entry name" value="MA"/>
    <property type="match status" value="1"/>
</dbReference>
<keyword evidence="7" id="KW-1185">Reference proteome</keyword>
<organism evidence="6 7">
    <name type="scientific">Marinomonas arenicola</name>
    <dbReference type="NCBI Taxonomy" id="569601"/>
    <lineage>
        <taxon>Bacteria</taxon>
        <taxon>Pseudomonadati</taxon>
        <taxon>Pseudomonadota</taxon>
        <taxon>Gammaproteobacteria</taxon>
        <taxon>Oceanospirillales</taxon>
        <taxon>Oceanospirillaceae</taxon>
        <taxon>Marinomonas</taxon>
    </lineage>
</organism>
<feature type="transmembrane region" description="Helical" evidence="4">
    <location>
        <begin position="39"/>
        <end position="57"/>
    </location>
</feature>
<evidence type="ECO:0000313" key="7">
    <source>
        <dbReference type="Proteomes" id="UP001379949"/>
    </source>
</evidence>
<accession>A0ABU9G5I1</accession>
<feature type="transmembrane region" description="Helical" evidence="4">
    <location>
        <begin position="63"/>
        <end position="80"/>
    </location>
</feature>